<dbReference type="EMBL" id="JNOM01000356">
    <property type="protein sequence ID" value="KNG82328.1"/>
    <property type="molecule type" value="Genomic_DNA"/>
</dbReference>
<feature type="compositionally biased region" description="Polar residues" evidence="2">
    <location>
        <begin position="236"/>
        <end position="246"/>
    </location>
</feature>
<feature type="region of interest" description="Disordered" evidence="2">
    <location>
        <begin position="233"/>
        <end position="257"/>
    </location>
</feature>
<dbReference type="RefSeq" id="XP_015403251.1">
    <property type="nucleotide sequence ID" value="XM_015554286.1"/>
</dbReference>
<feature type="compositionally biased region" description="Polar residues" evidence="2">
    <location>
        <begin position="476"/>
        <end position="488"/>
    </location>
</feature>
<feature type="compositionally biased region" description="Polar residues" evidence="2">
    <location>
        <begin position="422"/>
        <end position="433"/>
    </location>
</feature>
<feature type="compositionally biased region" description="Polar residues" evidence="2">
    <location>
        <begin position="44"/>
        <end position="54"/>
    </location>
</feature>
<proteinExistence type="predicted"/>
<evidence type="ECO:0000256" key="2">
    <source>
        <dbReference type="SAM" id="MobiDB-lite"/>
    </source>
</evidence>
<keyword evidence="1" id="KW-0175">Coiled coil</keyword>
<feature type="compositionally biased region" description="Low complexity" evidence="2">
    <location>
        <begin position="546"/>
        <end position="558"/>
    </location>
</feature>
<reference evidence="3 4" key="1">
    <citation type="submission" date="2014-06" db="EMBL/GenBank/DDBJ databases">
        <title>The Genome of the Aflatoxigenic Filamentous Fungus Aspergillus nomius.</title>
        <authorList>
            <person name="Moore M.G."/>
            <person name="Shannon B.M."/>
            <person name="Brian M.M."/>
        </authorList>
    </citation>
    <scope>NUCLEOTIDE SEQUENCE [LARGE SCALE GENOMIC DNA]</scope>
    <source>
        <strain evidence="3 4">NRRL 13137</strain>
    </source>
</reference>
<accession>A0A0L1ISZ8</accession>
<keyword evidence="4" id="KW-1185">Reference proteome</keyword>
<name>A0A0L1ISZ8_ASPN3</name>
<dbReference type="Proteomes" id="UP000037505">
    <property type="component" value="Unassembled WGS sequence"/>
</dbReference>
<feature type="coiled-coil region" evidence="1">
    <location>
        <begin position="674"/>
        <end position="701"/>
    </location>
</feature>
<feature type="compositionally biased region" description="Polar residues" evidence="2">
    <location>
        <begin position="617"/>
        <end position="637"/>
    </location>
</feature>
<evidence type="ECO:0000313" key="4">
    <source>
        <dbReference type="Proteomes" id="UP000037505"/>
    </source>
</evidence>
<sequence length="732" mass="79707">MSSYPPRLHDPFVESSTTGSQEETPSCEMQAHMISEGQDVRSDSPCSESDTSTIKPYHSGKSREQEETRKYETPQEPKNPNLTTTQPPTRIPRGVVFQRHGQESVATAQKGGRVTSEQSSSLPIPIPVRSPERLNSRSKARGGGFAGGIRVIEKPRGPRPPILAEQKKDSASSSVEEAPNQPKENITSSSSSSGGWNLEEGMPKRPTNVYTGEYRTRPTLRIAASAEKIIMGPDSPGSTYAVTQRSHPAPVQHLDTPKYVFKEGLRSIEDTPGTSGFRHQDKNTAEDIPVTPSSNSPKILLETAPKRDTGGRQFSIPRKPVNSSSLSSLSTPSPECMQSTPPIPNLPMQYEALVKGGIASGPVTPEKTASPRAEKFGQSPGESEVIIKPQNKRTASLQAMSDFLIHDAPLSVQNRTFDDIVSQSPSHNMTPQSARVPDSRSNRMLDGFRNIFKHRSTMDKDKKGPNEGSGLVFEDPNTSSVKLTTSPEYSKLDSGRTGLKASAKHPKSSEGWNKNLRLPIPSTDRHRRPTISAPIPISPENMPSFARTTMAARTRAVTSPRGQSAISPQGPARRTHTVAATTGSPQRTSRPSKGTEALMSPMPKQTNPSHVAGLTEPDTTTSQTKAPQIERSASSSLSKTLDGIRSCVEQLCNKARDESTPSKRERNLRMVLSLQQQVSDYNSIEKEVAEAEALVSKKRAEKCLAENILLESYSQIRAQMNEEEISISLSDA</sequence>
<dbReference type="GeneID" id="26810834"/>
<feature type="region of interest" description="Disordered" evidence="2">
    <location>
        <begin position="455"/>
        <end position="637"/>
    </location>
</feature>
<feature type="region of interest" description="Disordered" evidence="2">
    <location>
        <begin position="422"/>
        <end position="442"/>
    </location>
</feature>
<feature type="compositionally biased region" description="Basic and acidic residues" evidence="2">
    <location>
        <begin position="456"/>
        <end position="465"/>
    </location>
</feature>
<dbReference type="OrthoDB" id="4479550at2759"/>
<organism evidence="3 4">
    <name type="scientific">Aspergillus nomiae NRRL (strain ATCC 15546 / NRRL 13137 / CBS 260.88 / M93)</name>
    <dbReference type="NCBI Taxonomy" id="1509407"/>
    <lineage>
        <taxon>Eukaryota</taxon>
        <taxon>Fungi</taxon>
        <taxon>Dikarya</taxon>
        <taxon>Ascomycota</taxon>
        <taxon>Pezizomycotina</taxon>
        <taxon>Eurotiomycetes</taxon>
        <taxon>Eurotiomycetidae</taxon>
        <taxon>Eurotiales</taxon>
        <taxon>Aspergillaceae</taxon>
        <taxon>Aspergillus</taxon>
        <taxon>Aspergillus subgen. Circumdati</taxon>
    </lineage>
</organism>
<comment type="caution">
    <text evidence="3">The sequence shown here is derived from an EMBL/GenBank/DDBJ whole genome shotgun (WGS) entry which is preliminary data.</text>
</comment>
<dbReference type="AlphaFoldDB" id="A0A0L1ISZ8"/>
<feature type="region of interest" description="Disordered" evidence="2">
    <location>
        <begin position="362"/>
        <end position="381"/>
    </location>
</feature>
<feature type="compositionally biased region" description="Basic and acidic residues" evidence="2">
    <location>
        <begin position="61"/>
        <end position="75"/>
    </location>
</feature>
<feature type="compositionally biased region" description="Polar residues" evidence="2">
    <location>
        <begin position="578"/>
        <end position="592"/>
    </location>
</feature>
<evidence type="ECO:0000313" key="3">
    <source>
        <dbReference type="EMBL" id="KNG82328.1"/>
    </source>
</evidence>
<feature type="region of interest" description="Disordered" evidence="2">
    <location>
        <begin position="1"/>
        <end position="213"/>
    </location>
</feature>
<feature type="compositionally biased region" description="Polar residues" evidence="2">
    <location>
        <begin position="14"/>
        <end position="24"/>
    </location>
</feature>
<feature type="region of interest" description="Disordered" evidence="2">
    <location>
        <begin position="269"/>
        <end position="338"/>
    </location>
</feature>
<feature type="compositionally biased region" description="Low complexity" evidence="2">
    <location>
        <begin position="323"/>
        <end position="334"/>
    </location>
</feature>
<protein>
    <submittedName>
        <fullName evidence="3">Uncharacterized protein</fullName>
    </submittedName>
</protein>
<evidence type="ECO:0000256" key="1">
    <source>
        <dbReference type="SAM" id="Coils"/>
    </source>
</evidence>
<gene>
    <name evidence="3" type="ORF">ANOM_009030</name>
</gene>
<feature type="compositionally biased region" description="Polar residues" evidence="2">
    <location>
        <begin position="76"/>
        <end position="88"/>
    </location>
</feature>